<organism evidence="1">
    <name type="scientific">hydrothermal vent metagenome</name>
    <dbReference type="NCBI Taxonomy" id="652676"/>
    <lineage>
        <taxon>unclassified sequences</taxon>
        <taxon>metagenomes</taxon>
        <taxon>ecological metagenomes</taxon>
    </lineage>
</organism>
<evidence type="ECO:0000313" key="1">
    <source>
        <dbReference type="EMBL" id="VAW33867.1"/>
    </source>
</evidence>
<gene>
    <name evidence="1" type="ORF">MNBD_GAMMA01-2030</name>
</gene>
<reference evidence="1" key="1">
    <citation type="submission" date="2018-06" db="EMBL/GenBank/DDBJ databases">
        <authorList>
            <person name="Zhirakovskaya E."/>
        </authorList>
    </citation>
    <scope>NUCLEOTIDE SEQUENCE</scope>
</reference>
<dbReference type="EMBL" id="UOEW01000045">
    <property type="protein sequence ID" value="VAW33867.1"/>
    <property type="molecule type" value="Genomic_DNA"/>
</dbReference>
<proteinExistence type="predicted"/>
<name>A0A3B0V753_9ZZZZ</name>
<sequence>MKDIKRKAIATALLLSVLSVAAYAISENIVIL</sequence>
<dbReference type="AlphaFoldDB" id="A0A3B0V753"/>
<accession>A0A3B0V753</accession>
<protein>
    <submittedName>
        <fullName evidence="1">Uncharacterized protein</fullName>
    </submittedName>
</protein>